<feature type="chain" id="PRO_5028799850" description="DUF7282 domain-containing protein" evidence="1">
    <location>
        <begin position="25"/>
        <end position="278"/>
    </location>
</feature>
<dbReference type="KEGG" id="chyd:H4K34_07140"/>
<feature type="domain" description="DUF7282" evidence="2">
    <location>
        <begin position="41"/>
        <end position="153"/>
    </location>
</feature>
<keyword evidence="1" id="KW-0732">Signal</keyword>
<evidence type="ECO:0000313" key="3">
    <source>
        <dbReference type="EMBL" id="QNR25609.1"/>
    </source>
</evidence>
<dbReference type="RefSeq" id="WP_210760135.1">
    <property type="nucleotide sequence ID" value="NZ_CP060139.1"/>
</dbReference>
<evidence type="ECO:0000256" key="1">
    <source>
        <dbReference type="SAM" id="SignalP"/>
    </source>
</evidence>
<keyword evidence="4" id="KW-1185">Reference proteome</keyword>
<dbReference type="InterPro" id="IPR055706">
    <property type="entry name" value="Slg1/2_DUF7282"/>
</dbReference>
<feature type="signal peptide" evidence="1">
    <location>
        <begin position="1"/>
        <end position="24"/>
    </location>
</feature>
<dbReference type="Pfam" id="PF23951">
    <property type="entry name" value="DUF7282"/>
    <property type="match status" value="2"/>
</dbReference>
<protein>
    <recommendedName>
        <fullName evidence="2">DUF7282 domain-containing protein</fullName>
    </recommendedName>
</protein>
<dbReference type="EMBL" id="CP060139">
    <property type="protein sequence ID" value="QNR25609.1"/>
    <property type="molecule type" value="Genomic_DNA"/>
</dbReference>
<reference evidence="3 4" key="1">
    <citation type="submission" date="2020-08" db="EMBL/GenBank/DDBJ databases">
        <title>Croceimicrobium hydrocarbonivorans gen. nov., sp. nov., a novel marine bacterium isolated from a bacterial consortium that degrades polyethylene terephthalate.</title>
        <authorList>
            <person name="Liu R."/>
        </authorList>
    </citation>
    <scope>NUCLEOTIDE SEQUENCE [LARGE SCALE GENOMIC DNA]</scope>
    <source>
        <strain evidence="3 4">A20-9</strain>
    </source>
</reference>
<dbReference type="AlphaFoldDB" id="A0A7H0VIR1"/>
<evidence type="ECO:0000313" key="4">
    <source>
        <dbReference type="Proteomes" id="UP000516305"/>
    </source>
</evidence>
<proteinExistence type="predicted"/>
<gene>
    <name evidence="3" type="ORF">H4K34_07140</name>
</gene>
<sequence length="278" mass="29443">MIYSNSSKLLNFALGAALIFGATACSEDDDSTDMTNEPTVATLDVSTQVISQNMVEVTMTEVPSDGWIVIHADNGSNGPVVPAIISEPKWIEAGSNMSVMVQIDANATITDGDQVWVMLHEDTGTKMQYEFDGNNDLDPPFVVDGAPVMSAVNIMSAKINSPDMDVTNNTVVIPEVVAAADGWLVIHNDNGMGGIVLPDVIGKVQVSKGVNTNVTVQLDASVNLSSGQKLFPMLHLDNGQIGVYEFDGASAFDGPEIFGNLAFPGNVIFTSFTVLNVN</sequence>
<name>A0A7H0VIR1_9FLAO</name>
<organism evidence="3 4">
    <name type="scientific">Croceimicrobium hydrocarbonivorans</name>
    <dbReference type="NCBI Taxonomy" id="2761580"/>
    <lineage>
        <taxon>Bacteria</taxon>
        <taxon>Pseudomonadati</taxon>
        <taxon>Bacteroidota</taxon>
        <taxon>Flavobacteriia</taxon>
        <taxon>Flavobacteriales</taxon>
        <taxon>Owenweeksiaceae</taxon>
        <taxon>Croceimicrobium</taxon>
    </lineage>
</organism>
<accession>A0A7H0VIR1</accession>
<feature type="domain" description="DUF7282" evidence="2">
    <location>
        <begin position="157"/>
        <end position="255"/>
    </location>
</feature>
<dbReference type="Proteomes" id="UP000516305">
    <property type="component" value="Chromosome"/>
</dbReference>
<evidence type="ECO:0000259" key="2">
    <source>
        <dbReference type="Pfam" id="PF23951"/>
    </source>
</evidence>